<dbReference type="EC" id="5.4.4.2" evidence="3"/>
<dbReference type="Gene3D" id="3.60.120.10">
    <property type="entry name" value="Anthranilate synthase"/>
    <property type="match status" value="1"/>
</dbReference>
<dbReference type="SUPFAM" id="SSF56322">
    <property type="entry name" value="ADC synthase"/>
    <property type="match status" value="1"/>
</dbReference>
<comment type="similarity">
    <text evidence="2">Belongs to the isochorismate synthase family.</text>
</comment>
<dbReference type="RefSeq" id="WP_126990547.1">
    <property type="nucleotide sequence ID" value="NZ_JTFC01000031.1"/>
</dbReference>
<accession>A0A433RSC1</accession>
<evidence type="ECO:0000259" key="6">
    <source>
        <dbReference type="Pfam" id="PF00425"/>
    </source>
</evidence>
<dbReference type="AlphaFoldDB" id="A0A433RSC1"/>
<feature type="domain" description="Chorismate-utilising enzyme C-terminal" evidence="6">
    <location>
        <begin position="114"/>
        <end position="368"/>
    </location>
</feature>
<reference evidence="7 8" key="1">
    <citation type="submission" date="2014-11" db="EMBL/GenBank/DDBJ databases">
        <title>Genome sequence and analysis of novel Kurthia sp.</title>
        <authorList>
            <person name="Lawson J.N."/>
            <person name="Gonzalez J.E."/>
            <person name="Rinauldi L."/>
            <person name="Xuan Z."/>
            <person name="Firman A."/>
            <person name="Shaddox L."/>
            <person name="Trudeau A."/>
            <person name="Shah S."/>
            <person name="Reiman D."/>
        </authorList>
    </citation>
    <scope>NUCLEOTIDE SEQUENCE [LARGE SCALE GENOMIC DNA]</scope>
    <source>
        <strain evidence="7 8">3B1D</strain>
    </source>
</reference>
<proteinExistence type="inferred from homology"/>
<dbReference type="GO" id="GO:0009697">
    <property type="term" value="P:salicylic acid biosynthetic process"/>
    <property type="evidence" value="ECO:0007669"/>
    <property type="project" value="TreeGrafter"/>
</dbReference>
<dbReference type="GO" id="GO:0008909">
    <property type="term" value="F:isochorismate synthase activity"/>
    <property type="evidence" value="ECO:0007669"/>
    <property type="project" value="UniProtKB-EC"/>
</dbReference>
<protein>
    <recommendedName>
        <fullName evidence="3">isochorismate synthase</fullName>
        <ecNumber evidence="3">5.4.4.2</ecNumber>
    </recommendedName>
    <alternativeName>
        <fullName evidence="5">Isochorismate mutase</fullName>
    </alternativeName>
</protein>
<comment type="caution">
    <text evidence="7">The sequence shown here is derived from an EMBL/GenBank/DDBJ whole genome shotgun (WGS) entry which is preliminary data.</text>
</comment>
<gene>
    <name evidence="7" type="ORF">QI30_08755</name>
</gene>
<dbReference type="InterPro" id="IPR004561">
    <property type="entry name" value="IsoChor_synthase"/>
</dbReference>
<dbReference type="Pfam" id="PF00425">
    <property type="entry name" value="Chorismate_bind"/>
    <property type="match status" value="1"/>
</dbReference>
<dbReference type="PANTHER" id="PTHR42839">
    <property type="entry name" value="ISOCHORISMATE SYNTHASE ENTC"/>
    <property type="match status" value="1"/>
</dbReference>
<dbReference type="Proteomes" id="UP000288623">
    <property type="component" value="Unassembled WGS sequence"/>
</dbReference>
<evidence type="ECO:0000256" key="4">
    <source>
        <dbReference type="ARBA" id="ARBA00023235"/>
    </source>
</evidence>
<name>A0A433RSC1_9BACL</name>
<evidence type="ECO:0000313" key="7">
    <source>
        <dbReference type="EMBL" id="RUS55051.1"/>
    </source>
</evidence>
<dbReference type="EMBL" id="JTFC01000031">
    <property type="protein sequence ID" value="RUS55051.1"/>
    <property type="molecule type" value="Genomic_DNA"/>
</dbReference>
<dbReference type="InterPro" id="IPR015890">
    <property type="entry name" value="Chorismate_C"/>
</dbReference>
<keyword evidence="8" id="KW-1185">Reference proteome</keyword>
<comment type="catalytic activity">
    <reaction evidence="1">
        <text>chorismate = isochorismate</text>
        <dbReference type="Rhea" id="RHEA:18985"/>
        <dbReference type="ChEBI" id="CHEBI:29748"/>
        <dbReference type="ChEBI" id="CHEBI:29780"/>
        <dbReference type="EC" id="5.4.4.2"/>
    </reaction>
</comment>
<evidence type="ECO:0000313" key="8">
    <source>
        <dbReference type="Proteomes" id="UP000288623"/>
    </source>
</evidence>
<evidence type="ECO:0000256" key="3">
    <source>
        <dbReference type="ARBA" id="ARBA00012824"/>
    </source>
</evidence>
<organism evidence="7 8">
    <name type="scientific">Candidatus Kurthia intestinigallinarum</name>
    <dbReference type="NCBI Taxonomy" id="1562256"/>
    <lineage>
        <taxon>Bacteria</taxon>
        <taxon>Bacillati</taxon>
        <taxon>Bacillota</taxon>
        <taxon>Bacilli</taxon>
        <taxon>Bacillales</taxon>
        <taxon>Caryophanaceae</taxon>
        <taxon>Kurthia</taxon>
    </lineage>
</organism>
<evidence type="ECO:0000256" key="1">
    <source>
        <dbReference type="ARBA" id="ARBA00000799"/>
    </source>
</evidence>
<evidence type="ECO:0000256" key="2">
    <source>
        <dbReference type="ARBA" id="ARBA00005297"/>
    </source>
</evidence>
<dbReference type="InterPro" id="IPR005801">
    <property type="entry name" value="ADC_synthase"/>
</dbReference>
<keyword evidence="4" id="KW-0413">Isomerase</keyword>
<evidence type="ECO:0000256" key="5">
    <source>
        <dbReference type="ARBA" id="ARBA00041564"/>
    </source>
</evidence>
<sequence length="386" mass="41792">MITTYSLQQQLQKLSTKHVFFKTPTKTIVGTACSAVNIPACHSLASVNERMMKALHAADDDQAVIVGAIPFDITKQPALQLASHPQIEANEAYEEERAAKAQFDATRVTSYPSRTKFEAMVDASVKQIKQGSMTKVVLARTLEIEAPSVPHRELLHYLATHNDKGYTYSIPLANNETLLGASPELLIKREGNRITANPIAGSRKRTYVEAVDAASAAELMQSAKDLHEHRIVVEMVKQALGPHVKNLHVPASPSILYTDSMIHLSTVVTAEVGEEALSSLELANLLHPTPAVCGQPREAAFSAIQKIEPFDRGYFAGIVGYMDAAGNGEWVVTIRCGKIHATGLTLYAGAGIVETSVPAEEACETGAKFQTMLNAMPEEVTTKGEF</sequence>
<dbReference type="OrthoDB" id="9803598at2"/>
<dbReference type="PANTHER" id="PTHR42839:SF2">
    <property type="entry name" value="ISOCHORISMATE SYNTHASE ENTC"/>
    <property type="match status" value="1"/>
</dbReference>
<dbReference type="NCBIfam" id="TIGR00543">
    <property type="entry name" value="isochor_syn"/>
    <property type="match status" value="1"/>
</dbReference>